<name>A0A9W8YS87_9PEZI</name>
<protein>
    <recommendedName>
        <fullName evidence="4">RRM domain-containing protein</fullName>
    </recommendedName>
</protein>
<dbReference type="AlphaFoldDB" id="A0A9W8YS87"/>
<evidence type="ECO:0000256" key="1">
    <source>
        <dbReference type="ARBA" id="ARBA00022884"/>
    </source>
</evidence>
<evidence type="ECO:0000313" key="5">
    <source>
        <dbReference type="EMBL" id="KAJ4391462.1"/>
    </source>
</evidence>
<dbReference type="EMBL" id="JAPEVB010000003">
    <property type="protein sequence ID" value="KAJ4391462.1"/>
    <property type="molecule type" value="Genomic_DNA"/>
</dbReference>
<dbReference type="PROSITE" id="PS50102">
    <property type="entry name" value="RRM"/>
    <property type="match status" value="1"/>
</dbReference>
<accession>A0A9W8YS87</accession>
<comment type="caution">
    <text evidence="5">The sequence shown here is derived from an EMBL/GenBank/DDBJ whole genome shotgun (WGS) entry which is preliminary data.</text>
</comment>
<dbReference type="GO" id="GO:0005737">
    <property type="term" value="C:cytoplasm"/>
    <property type="evidence" value="ECO:0007669"/>
    <property type="project" value="TreeGrafter"/>
</dbReference>
<dbReference type="GO" id="GO:0005634">
    <property type="term" value="C:nucleus"/>
    <property type="evidence" value="ECO:0007669"/>
    <property type="project" value="TreeGrafter"/>
</dbReference>
<dbReference type="GO" id="GO:1990904">
    <property type="term" value="C:ribonucleoprotein complex"/>
    <property type="evidence" value="ECO:0007669"/>
    <property type="project" value="TreeGrafter"/>
</dbReference>
<feature type="compositionally biased region" description="Low complexity" evidence="3">
    <location>
        <begin position="311"/>
        <end position="336"/>
    </location>
</feature>
<dbReference type="CDD" id="cd00590">
    <property type="entry name" value="RRM_SF"/>
    <property type="match status" value="1"/>
</dbReference>
<dbReference type="InterPro" id="IPR000504">
    <property type="entry name" value="RRM_dom"/>
</dbReference>
<feature type="region of interest" description="Disordered" evidence="3">
    <location>
        <begin position="296"/>
        <end position="426"/>
    </location>
</feature>
<evidence type="ECO:0000259" key="4">
    <source>
        <dbReference type="PROSITE" id="PS50102"/>
    </source>
</evidence>
<organism evidence="5 6">
    <name type="scientific">Gnomoniopsis smithogilvyi</name>
    <dbReference type="NCBI Taxonomy" id="1191159"/>
    <lineage>
        <taxon>Eukaryota</taxon>
        <taxon>Fungi</taxon>
        <taxon>Dikarya</taxon>
        <taxon>Ascomycota</taxon>
        <taxon>Pezizomycotina</taxon>
        <taxon>Sordariomycetes</taxon>
        <taxon>Sordariomycetidae</taxon>
        <taxon>Diaporthales</taxon>
        <taxon>Gnomoniaceae</taxon>
        <taxon>Gnomoniopsis</taxon>
    </lineage>
</organism>
<dbReference type="Proteomes" id="UP001140453">
    <property type="component" value="Unassembled WGS sequence"/>
</dbReference>
<dbReference type="PANTHER" id="PTHR23003:SF3">
    <property type="entry name" value="FI21236P1-RELATED"/>
    <property type="match status" value="1"/>
</dbReference>
<dbReference type="InterPro" id="IPR012677">
    <property type="entry name" value="Nucleotide-bd_a/b_plait_sf"/>
</dbReference>
<dbReference type="OrthoDB" id="610462at2759"/>
<dbReference type="GO" id="GO:0003729">
    <property type="term" value="F:mRNA binding"/>
    <property type="evidence" value="ECO:0007669"/>
    <property type="project" value="TreeGrafter"/>
</dbReference>
<dbReference type="InterPro" id="IPR050374">
    <property type="entry name" value="RRT5_SRSF_SR"/>
</dbReference>
<gene>
    <name evidence="5" type="ORF">N0V93_005079</name>
</gene>
<evidence type="ECO:0000256" key="2">
    <source>
        <dbReference type="PROSITE-ProRule" id="PRU00176"/>
    </source>
</evidence>
<keyword evidence="6" id="KW-1185">Reference proteome</keyword>
<evidence type="ECO:0000256" key="3">
    <source>
        <dbReference type="SAM" id="MobiDB-lite"/>
    </source>
</evidence>
<feature type="domain" description="RRM" evidence="4">
    <location>
        <begin position="209"/>
        <end position="290"/>
    </location>
</feature>
<dbReference type="SUPFAM" id="SSF54928">
    <property type="entry name" value="RNA-binding domain, RBD"/>
    <property type="match status" value="1"/>
</dbReference>
<dbReference type="InterPro" id="IPR035979">
    <property type="entry name" value="RBD_domain_sf"/>
</dbReference>
<proteinExistence type="predicted"/>
<feature type="compositionally biased region" description="Polar residues" evidence="3">
    <location>
        <begin position="366"/>
        <end position="375"/>
    </location>
</feature>
<keyword evidence="1 2" id="KW-0694">RNA-binding</keyword>
<sequence length="426" mass="45170">MKDYVRQVCDVDHVEIFQKSTSGWIRVKGRENFDKAYERLNGKEFNGRAIIADGRNSVSPILVRDLKVSARELMPQRFAQGGARDGYSMSMSSSGFMTSPETSFSQGHVAGGYDPYSTGFPPPPPYGYGTVQQSFVSTYHPPSSDGPQAMYTASAAYAVQPTTYHDYYPPSTSALTTQMSNLAIGNYSSGGGGGAGGGGGGGVIYTEQRGVHIRDISRRASEDQIRKMICDVTESEASLIEMIKIPVQDGTPRGHAFIHCRSASLAKCLVDHFHGHEFKGRKLQARLMKEGEAISSGFGAATPSPPPPSVKPQRSSGSGSSSSGKSSGSSSSISSGSRHHRHRKEDSERTERKERDSRAPEKGASKTVSSSNGGSKTVPLVVGGNLATASSSDSSSAVPAEKHGKKSSVVIADGSSGRRPSDTDSQ</sequence>
<reference evidence="5" key="1">
    <citation type="submission" date="2022-10" db="EMBL/GenBank/DDBJ databases">
        <title>Tapping the CABI collections for fungal endophytes: first genome assemblies for Collariella, Neodidymelliopsis, Ascochyta clinopodiicola, Didymella pomorum, Didymosphaeria variabile, Neocosmospora piperis and Neocucurbitaria cava.</title>
        <authorList>
            <person name="Hill R."/>
        </authorList>
    </citation>
    <scope>NUCLEOTIDE SEQUENCE</scope>
    <source>
        <strain evidence="5">IMI 355082</strain>
    </source>
</reference>
<feature type="compositionally biased region" description="Basic and acidic residues" evidence="3">
    <location>
        <begin position="344"/>
        <end position="364"/>
    </location>
</feature>
<dbReference type="Gene3D" id="3.30.70.330">
    <property type="match status" value="2"/>
</dbReference>
<dbReference type="SMART" id="SM00360">
    <property type="entry name" value="RRM"/>
    <property type="match status" value="1"/>
</dbReference>
<dbReference type="PANTHER" id="PTHR23003">
    <property type="entry name" value="RNA RECOGNITION MOTIF RRM DOMAIN CONTAINING PROTEIN"/>
    <property type="match status" value="1"/>
</dbReference>
<evidence type="ECO:0000313" key="6">
    <source>
        <dbReference type="Proteomes" id="UP001140453"/>
    </source>
</evidence>